<name>A0A7V6U059_9HYPH</name>
<dbReference type="InterPro" id="IPR011545">
    <property type="entry name" value="DEAD/DEAH_box_helicase_dom"/>
</dbReference>
<dbReference type="Gene3D" id="3.40.50.300">
    <property type="entry name" value="P-loop containing nucleotide triphosphate hydrolases"/>
    <property type="match status" value="1"/>
</dbReference>
<protein>
    <submittedName>
        <fullName evidence="6">DEAD/DEAH box helicase</fullName>
    </submittedName>
</protein>
<dbReference type="Proteomes" id="UP000551563">
    <property type="component" value="Unassembled WGS sequence"/>
</dbReference>
<dbReference type="GO" id="GO:0005829">
    <property type="term" value="C:cytosol"/>
    <property type="evidence" value="ECO:0007669"/>
    <property type="project" value="TreeGrafter"/>
</dbReference>
<keyword evidence="4" id="KW-0067">ATP-binding</keyword>
<dbReference type="PANTHER" id="PTHR47959">
    <property type="entry name" value="ATP-DEPENDENT RNA HELICASE RHLE-RELATED"/>
    <property type="match status" value="1"/>
</dbReference>
<dbReference type="GO" id="GO:0003676">
    <property type="term" value="F:nucleic acid binding"/>
    <property type="evidence" value="ECO:0007669"/>
    <property type="project" value="InterPro"/>
</dbReference>
<evidence type="ECO:0000256" key="2">
    <source>
        <dbReference type="ARBA" id="ARBA00022801"/>
    </source>
</evidence>
<evidence type="ECO:0000256" key="3">
    <source>
        <dbReference type="ARBA" id="ARBA00022806"/>
    </source>
</evidence>
<evidence type="ECO:0000259" key="5">
    <source>
        <dbReference type="PROSITE" id="PS51192"/>
    </source>
</evidence>
<proteinExistence type="predicted"/>
<dbReference type="EMBL" id="DUMN01000359">
    <property type="protein sequence ID" value="HHV68437.1"/>
    <property type="molecule type" value="Genomic_DNA"/>
</dbReference>
<dbReference type="PROSITE" id="PS51192">
    <property type="entry name" value="HELICASE_ATP_BIND_1"/>
    <property type="match status" value="1"/>
</dbReference>
<evidence type="ECO:0000256" key="1">
    <source>
        <dbReference type="ARBA" id="ARBA00022741"/>
    </source>
</evidence>
<dbReference type="InterPro" id="IPR014001">
    <property type="entry name" value="Helicase_ATP-bd"/>
</dbReference>
<comment type="caution">
    <text evidence="6">The sequence shown here is derived from an EMBL/GenBank/DDBJ whole genome shotgun (WGS) entry which is preliminary data.</text>
</comment>
<accession>A0A7V6U059</accession>
<sequence>MSLPETIAPALSGALAARGYNTLTAVQNAVLASETLDADLLVSAQTGSGKTVAFGLAMANTILEDELRFGDAGAPLAMIIAPTRELALQVRRELEWLYADTGARIASCVGGMDIRTERRALERGAHI</sequence>
<feature type="non-terminal residue" evidence="6">
    <location>
        <position position="127"/>
    </location>
</feature>
<dbReference type="AlphaFoldDB" id="A0A7V6U059"/>
<dbReference type="SUPFAM" id="SSF52540">
    <property type="entry name" value="P-loop containing nucleoside triphosphate hydrolases"/>
    <property type="match status" value="1"/>
</dbReference>
<keyword evidence="2" id="KW-0378">Hydrolase</keyword>
<evidence type="ECO:0000313" key="7">
    <source>
        <dbReference type="Proteomes" id="UP000551563"/>
    </source>
</evidence>
<feature type="domain" description="Helicase ATP-binding" evidence="5">
    <location>
        <begin position="31"/>
        <end position="127"/>
    </location>
</feature>
<dbReference type="InterPro" id="IPR050079">
    <property type="entry name" value="DEAD_box_RNA_helicase"/>
</dbReference>
<keyword evidence="3 6" id="KW-0347">Helicase</keyword>
<dbReference type="Pfam" id="PF00270">
    <property type="entry name" value="DEAD"/>
    <property type="match status" value="1"/>
</dbReference>
<dbReference type="PANTHER" id="PTHR47959:SF1">
    <property type="entry name" value="ATP-DEPENDENT RNA HELICASE DBPA"/>
    <property type="match status" value="1"/>
</dbReference>
<dbReference type="GO" id="GO:0005524">
    <property type="term" value="F:ATP binding"/>
    <property type="evidence" value="ECO:0007669"/>
    <property type="project" value="UniProtKB-KW"/>
</dbReference>
<reference evidence="6 7" key="1">
    <citation type="journal article" date="2020" name="Biotechnol. Biofuels">
        <title>New insights from the biogas microbiome by comprehensive genome-resolved metagenomics of nearly 1600 species originating from multiple anaerobic digesters.</title>
        <authorList>
            <person name="Campanaro S."/>
            <person name="Treu L."/>
            <person name="Rodriguez-R L.M."/>
            <person name="Kovalovszki A."/>
            <person name="Ziels R.M."/>
            <person name="Maus I."/>
            <person name="Zhu X."/>
            <person name="Kougias P.G."/>
            <person name="Basile A."/>
            <person name="Luo G."/>
            <person name="Schluter A."/>
            <person name="Konstantinidis K.T."/>
            <person name="Angelidaki I."/>
        </authorList>
    </citation>
    <scope>NUCLEOTIDE SEQUENCE [LARGE SCALE GENOMIC DNA]</scope>
    <source>
        <strain evidence="6">AS04akNAM_66</strain>
    </source>
</reference>
<dbReference type="GO" id="GO:0016787">
    <property type="term" value="F:hydrolase activity"/>
    <property type="evidence" value="ECO:0007669"/>
    <property type="project" value="UniProtKB-KW"/>
</dbReference>
<gene>
    <name evidence="6" type="ORF">GXX48_12440</name>
</gene>
<keyword evidence="1" id="KW-0547">Nucleotide-binding</keyword>
<dbReference type="GO" id="GO:0003724">
    <property type="term" value="F:RNA helicase activity"/>
    <property type="evidence" value="ECO:0007669"/>
    <property type="project" value="TreeGrafter"/>
</dbReference>
<evidence type="ECO:0000313" key="6">
    <source>
        <dbReference type="EMBL" id="HHV68437.1"/>
    </source>
</evidence>
<dbReference type="InterPro" id="IPR027417">
    <property type="entry name" value="P-loop_NTPase"/>
</dbReference>
<organism evidence="6 7">
    <name type="scientific">Brucella intermedia</name>
    <dbReference type="NCBI Taxonomy" id="94625"/>
    <lineage>
        <taxon>Bacteria</taxon>
        <taxon>Pseudomonadati</taxon>
        <taxon>Pseudomonadota</taxon>
        <taxon>Alphaproteobacteria</taxon>
        <taxon>Hyphomicrobiales</taxon>
        <taxon>Brucellaceae</taxon>
        <taxon>Brucella/Ochrobactrum group</taxon>
        <taxon>Brucella</taxon>
    </lineage>
</organism>
<evidence type="ECO:0000256" key="4">
    <source>
        <dbReference type="ARBA" id="ARBA00022840"/>
    </source>
</evidence>